<keyword evidence="2" id="KW-0479">Metal-binding</keyword>
<dbReference type="GO" id="GO:0046872">
    <property type="term" value="F:metal ion binding"/>
    <property type="evidence" value="ECO:0007669"/>
    <property type="project" value="UniProtKB-KW"/>
</dbReference>
<dbReference type="InterPro" id="IPR002219">
    <property type="entry name" value="PKC_DAG/PE"/>
</dbReference>
<accession>A0A2G9U8G6</accession>
<dbReference type="SMART" id="SM00324">
    <property type="entry name" value="RhoGAP"/>
    <property type="match status" value="1"/>
</dbReference>
<feature type="domain" description="Phorbol-ester/DAG-type" evidence="5">
    <location>
        <begin position="68"/>
        <end position="113"/>
    </location>
</feature>
<dbReference type="PROSITE" id="PS50081">
    <property type="entry name" value="ZF_DAG_PE_2"/>
    <property type="match status" value="1"/>
</dbReference>
<feature type="compositionally biased region" description="Basic and acidic residues" evidence="4">
    <location>
        <begin position="1"/>
        <end position="14"/>
    </location>
</feature>
<reference evidence="7 8" key="1">
    <citation type="submission" date="2015-09" db="EMBL/GenBank/DDBJ databases">
        <title>Draft genome of the parasitic nematode Teladorsagia circumcincta isolate WARC Sus (inbred).</title>
        <authorList>
            <person name="Mitreva M."/>
        </authorList>
    </citation>
    <scope>NUCLEOTIDE SEQUENCE [LARGE SCALE GENOMIC DNA]</scope>
    <source>
        <strain evidence="7 8">S</strain>
    </source>
</reference>
<evidence type="ECO:0000256" key="1">
    <source>
        <dbReference type="ARBA" id="ARBA00022468"/>
    </source>
</evidence>
<dbReference type="SUPFAM" id="SSF57889">
    <property type="entry name" value="Cysteine-rich domain"/>
    <property type="match status" value="1"/>
</dbReference>
<dbReference type="CDD" id="cd00159">
    <property type="entry name" value="RhoGAP"/>
    <property type="match status" value="1"/>
</dbReference>
<evidence type="ECO:0000256" key="4">
    <source>
        <dbReference type="SAM" id="MobiDB-lite"/>
    </source>
</evidence>
<dbReference type="PANTHER" id="PTHR15228">
    <property type="entry name" value="SPERMATHECAL PHYSIOLOGY VARIANT"/>
    <property type="match status" value="1"/>
</dbReference>
<gene>
    <name evidence="7" type="ORF">TELCIR_11714</name>
</gene>
<evidence type="ECO:0000259" key="6">
    <source>
        <dbReference type="PROSITE" id="PS50238"/>
    </source>
</evidence>
<keyword evidence="3" id="KW-0862">Zinc</keyword>
<protein>
    <submittedName>
        <fullName evidence="7">RhoGAP domain protein</fullName>
    </submittedName>
</protein>
<evidence type="ECO:0000313" key="8">
    <source>
        <dbReference type="Proteomes" id="UP000230423"/>
    </source>
</evidence>
<evidence type="ECO:0000313" key="7">
    <source>
        <dbReference type="EMBL" id="PIO66569.1"/>
    </source>
</evidence>
<dbReference type="Pfam" id="PF00620">
    <property type="entry name" value="RhoGAP"/>
    <property type="match status" value="1"/>
</dbReference>
<name>A0A2G9U8G6_TELCI</name>
<dbReference type="Proteomes" id="UP000230423">
    <property type="component" value="Unassembled WGS sequence"/>
</dbReference>
<dbReference type="EMBL" id="KZ348174">
    <property type="protein sequence ID" value="PIO66569.1"/>
    <property type="molecule type" value="Genomic_DNA"/>
</dbReference>
<feature type="region of interest" description="Disordered" evidence="4">
    <location>
        <begin position="1"/>
        <end position="24"/>
    </location>
</feature>
<sequence length="347" mass="39506">MALGSRRREGRSVDDALPSYETGSMTSLRRNAINPDDECQLPDTKRHKKTSVAGRLYETAELSETALSHRVQRTVQPSKCSHCDTLSILYTVQCTDCGAQWHKTCFPKTTQTCGQSARPCDRRMSIFGVSLQGHLEMQQRSIPLIIESTIHELQKRGMRVKGIYRTCGVKSKIEEICEAFERCAGDSTIDLEHVHPMNLASVVKLYLRKLPEPLMTYEMYNDWIRFGVTIFGTDRTKDWDDFFSKYALEEPPKEEDAGNVSDDEDIVDDDVIDLEDDEQLFVPQPPTPDLLKSTRRERGTQHFLKGGKHALASAVAFVMVRSSKVTSYAKDSAQFRQKFPFKVRRVI</sequence>
<keyword evidence="8" id="KW-1185">Reference proteome</keyword>
<evidence type="ECO:0000256" key="3">
    <source>
        <dbReference type="ARBA" id="ARBA00022833"/>
    </source>
</evidence>
<dbReference type="Gene3D" id="1.10.555.10">
    <property type="entry name" value="Rho GTPase activation protein"/>
    <property type="match status" value="1"/>
</dbReference>
<dbReference type="InterPro" id="IPR008936">
    <property type="entry name" value="Rho_GTPase_activation_prot"/>
</dbReference>
<feature type="domain" description="Rho-GAP" evidence="6">
    <location>
        <begin position="129"/>
        <end position="347"/>
    </location>
</feature>
<dbReference type="SUPFAM" id="SSF48350">
    <property type="entry name" value="GTPase activation domain, GAP"/>
    <property type="match status" value="1"/>
</dbReference>
<evidence type="ECO:0000259" key="5">
    <source>
        <dbReference type="PROSITE" id="PS50081"/>
    </source>
</evidence>
<dbReference type="InterPro" id="IPR000198">
    <property type="entry name" value="RhoGAP_dom"/>
</dbReference>
<dbReference type="GO" id="GO:0007165">
    <property type="term" value="P:signal transduction"/>
    <property type="evidence" value="ECO:0007669"/>
    <property type="project" value="InterPro"/>
</dbReference>
<dbReference type="OrthoDB" id="79452at2759"/>
<dbReference type="InterPro" id="IPR051025">
    <property type="entry name" value="RhoGAP"/>
</dbReference>
<organism evidence="7 8">
    <name type="scientific">Teladorsagia circumcincta</name>
    <name type="common">Brown stomach worm</name>
    <name type="synonym">Ostertagia circumcincta</name>
    <dbReference type="NCBI Taxonomy" id="45464"/>
    <lineage>
        <taxon>Eukaryota</taxon>
        <taxon>Metazoa</taxon>
        <taxon>Ecdysozoa</taxon>
        <taxon>Nematoda</taxon>
        <taxon>Chromadorea</taxon>
        <taxon>Rhabditida</taxon>
        <taxon>Rhabditina</taxon>
        <taxon>Rhabditomorpha</taxon>
        <taxon>Strongyloidea</taxon>
        <taxon>Trichostrongylidae</taxon>
        <taxon>Teladorsagia</taxon>
    </lineage>
</organism>
<dbReference type="GO" id="GO:0005096">
    <property type="term" value="F:GTPase activator activity"/>
    <property type="evidence" value="ECO:0007669"/>
    <property type="project" value="UniProtKB-KW"/>
</dbReference>
<dbReference type="InterPro" id="IPR046349">
    <property type="entry name" value="C1-like_sf"/>
</dbReference>
<evidence type="ECO:0000256" key="2">
    <source>
        <dbReference type="ARBA" id="ARBA00022723"/>
    </source>
</evidence>
<proteinExistence type="predicted"/>
<dbReference type="PANTHER" id="PTHR15228:SF25">
    <property type="entry name" value="F-BAR DOMAIN-CONTAINING PROTEIN"/>
    <property type="match status" value="1"/>
</dbReference>
<keyword evidence="1" id="KW-0343">GTPase activation</keyword>
<dbReference type="GO" id="GO:0051056">
    <property type="term" value="P:regulation of small GTPase mediated signal transduction"/>
    <property type="evidence" value="ECO:0007669"/>
    <property type="project" value="UniProtKB-ARBA"/>
</dbReference>
<dbReference type="AlphaFoldDB" id="A0A2G9U8G6"/>
<dbReference type="PROSITE" id="PS50238">
    <property type="entry name" value="RHOGAP"/>
    <property type="match status" value="1"/>
</dbReference>
<dbReference type="SMART" id="SM00109">
    <property type="entry name" value="C1"/>
    <property type="match status" value="1"/>
</dbReference>